<accession>A0ABR9WF67</accession>
<dbReference type="Gene3D" id="3.40.30.10">
    <property type="entry name" value="Glutaredoxin"/>
    <property type="match status" value="1"/>
</dbReference>
<organism evidence="2 3">
    <name type="scientific">Dyadobacter subterraneus</name>
    <dbReference type="NCBI Taxonomy" id="2773304"/>
    <lineage>
        <taxon>Bacteria</taxon>
        <taxon>Pseudomonadati</taxon>
        <taxon>Bacteroidota</taxon>
        <taxon>Cytophagia</taxon>
        <taxon>Cytophagales</taxon>
        <taxon>Spirosomataceae</taxon>
        <taxon>Dyadobacter</taxon>
    </lineage>
</organism>
<dbReference type="NCBIfam" id="TIGR04191">
    <property type="entry name" value="YphP_YqiW"/>
    <property type="match status" value="1"/>
</dbReference>
<protein>
    <submittedName>
        <fullName evidence="2">BrxA/BrxB family bacilliredoxin</fullName>
    </submittedName>
</protein>
<keyword evidence="3" id="KW-1185">Reference proteome</keyword>
<dbReference type="Proteomes" id="UP000634134">
    <property type="component" value="Unassembled WGS sequence"/>
</dbReference>
<gene>
    <name evidence="2" type="ORF">IEE83_19830</name>
</gene>
<dbReference type="PANTHER" id="PTHR40052">
    <property type="entry name" value="UPF0403 PROTEIN YQIW-RELATED"/>
    <property type="match status" value="1"/>
</dbReference>
<sequence>MYPPQLVAPMKAELTNVGFQDLTSAEEVDNFMQNMKGTALVVINSVCGCAAGAARPGVRASLERSEIKPDQLATVFAGFDTEAVSKMREYTLPYPPSSPAVALFKDGELIHFVERHHIEGRSAEMIAQHLQMAYEEFCAEEA</sequence>
<dbReference type="RefSeq" id="WP_194122219.1">
    <property type="nucleotide sequence ID" value="NZ_JACYGY010000001.1"/>
</dbReference>
<evidence type="ECO:0000313" key="3">
    <source>
        <dbReference type="Proteomes" id="UP000634134"/>
    </source>
</evidence>
<evidence type="ECO:0000313" key="2">
    <source>
        <dbReference type="EMBL" id="MBE9464142.1"/>
    </source>
</evidence>
<comment type="caution">
    <text evidence="2">The sequence shown here is derived from an EMBL/GenBank/DDBJ whole genome shotgun (WGS) entry which is preliminary data.</text>
</comment>
<dbReference type="Pfam" id="PF06491">
    <property type="entry name" value="Disulph_isomer"/>
    <property type="match status" value="1"/>
</dbReference>
<comment type="similarity">
    <text evidence="1">Belongs to the bacilliredoxin family.</text>
</comment>
<reference evidence="3" key="1">
    <citation type="submission" date="2023-07" db="EMBL/GenBank/DDBJ databases">
        <title>Dyadobacter sp. nov 'subterranea' isolated from contaminted grondwater.</title>
        <authorList>
            <person name="Szabo I."/>
            <person name="Al-Omari J."/>
            <person name="Szerdahelyi S.G."/>
            <person name="Rado J."/>
        </authorList>
    </citation>
    <scope>NUCLEOTIDE SEQUENCE [LARGE SCALE GENOMIC DNA]</scope>
    <source>
        <strain evidence="3">UP-52</strain>
    </source>
</reference>
<dbReference type="PANTHER" id="PTHR40052:SF2">
    <property type="entry name" value="BACILLIREDOXIN BRXA"/>
    <property type="match status" value="1"/>
</dbReference>
<name>A0ABR9WF67_9BACT</name>
<dbReference type="InterPro" id="IPR009474">
    <property type="entry name" value="BrxB/BrxA"/>
</dbReference>
<evidence type="ECO:0000256" key="1">
    <source>
        <dbReference type="ARBA" id="ARBA00038305"/>
    </source>
</evidence>
<dbReference type="EMBL" id="JACYGY010000001">
    <property type="protein sequence ID" value="MBE9464142.1"/>
    <property type="molecule type" value="Genomic_DNA"/>
</dbReference>
<proteinExistence type="inferred from homology"/>